<dbReference type="PANTHER" id="PTHR30482:SF10">
    <property type="entry name" value="HIGH-AFFINITY BRANCHED-CHAIN AMINO ACID TRANSPORT PROTEIN BRAE"/>
    <property type="match status" value="1"/>
</dbReference>
<evidence type="ECO:0000256" key="1">
    <source>
        <dbReference type="ARBA" id="ARBA00004651"/>
    </source>
</evidence>
<gene>
    <name evidence="7" type="primary">livH_3</name>
    <name evidence="7" type="ORF">CLNEO_21150</name>
</gene>
<evidence type="ECO:0000313" key="7">
    <source>
        <dbReference type="EMBL" id="KXL52419.1"/>
    </source>
</evidence>
<dbReference type="GO" id="GO:0005886">
    <property type="term" value="C:plasma membrane"/>
    <property type="evidence" value="ECO:0007669"/>
    <property type="project" value="UniProtKB-SubCell"/>
</dbReference>
<feature type="transmembrane region" description="Helical" evidence="6">
    <location>
        <begin position="281"/>
        <end position="300"/>
    </location>
</feature>
<evidence type="ECO:0000256" key="6">
    <source>
        <dbReference type="SAM" id="Phobius"/>
    </source>
</evidence>
<evidence type="ECO:0000256" key="3">
    <source>
        <dbReference type="ARBA" id="ARBA00022692"/>
    </source>
</evidence>
<keyword evidence="5 6" id="KW-0472">Membrane</keyword>
<keyword evidence="2" id="KW-1003">Cell membrane</keyword>
<evidence type="ECO:0000256" key="5">
    <source>
        <dbReference type="ARBA" id="ARBA00023136"/>
    </source>
</evidence>
<organism evidence="7 8">
    <name type="scientific">Anaerotignum neopropionicum</name>
    <dbReference type="NCBI Taxonomy" id="36847"/>
    <lineage>
        <taxon>Bacteria</taxon>
        <taxon>Bacillati</taxon>
        <taxon>Bacillota</taxon>
        <taxon>Clostridia</taxon>
        <taxon>Lachnospirales</taxon>
        <taxon>Anaerotignaceae</taxon>
        <taxon>Anaerotignum</taxon>
    </lineage>
</organism>
<comment type="caution">
    <text evidence="7">The sequence shown here is derived from an EMBL/GenBank/DDBJ whole genome shotgun (WGS) entry which is preliminary data.</text>
</comment>
<dbReference type="PANTHER" id="PTHR30482">
    <property type="entry name" value="HIGH-AFFINITY BRANCHED-CHAIN AMINO ACID TRANSPORT SYSTEM PERMEASE"/>
    <property type="match status" value="1"/>
</dbReference>
<dbReference type="Pfam" id="PF02653">
    <property type="entry name" value="BPD_transp_2"/>
    <property type="match status" value="1"/>
</dbReference>
<feature type="transmembrane region" description="Helical" evidence="6">
    <location>
        <begin position="117"/>
        <end position="133"/>
    </location>
</feature>
<sequence length="334" mass="36228">MKETYKKYIKVVIGLIVAYAVFQILFQTGMINSYYNRIIRQIGIFLISALGLNLILGFTGQFTLGHAAFMSIGAYTSAILTRNFGVPFLLALIAAAFTAAVLAIIIGYPILRLTGDYLAICTLGFGEIVKVFIQNVDYLGGARGISGIENKSGFTVIFVLAALCFAIIMNLIHHSSKGRAILSVKEDEIAAQAMGINTTKYKIIAFAIGCGMAGLAGGLFAHFSQFIDPKSFDFSKSFELMTYVVLGGMGSLSGTVIGTSILIALPEWLRGLSDVVKEYRMLIYAIMLVSMMLFRPQGIMGTKEITVAGLKNFFGKIKRIFRSSSTSVNKGKEA</sequence>
<feature type="transmembrane region" description="Helical" evidence="6">
    <location>
        <begin position="86"/>
        <end position="110"/>
    </location>
</feature>
<accession>A0A136WDK8</accession>
<keyword evidence="3 6" id="KW-0812">Transmembrane</keyword>
<feature type="transmembrane region" description="Helical" evidence="6">
    <location>
        <begin position="153"/>
        <end position="172"/>
    </location>
</feature>
<reference evidence="7 8" key="1">
    <citation type="submission" date="2016-01" db="EMBL/GenBank/DDBJ databases">
        <title>Genome sequence of Clostridium neopropionicum X4, DSM-3847.</title>
        <authorList>
            <person name="Poehlein A."/>
            <person name="Beck M.H."/>
            <person name="Bengelsdorf F.R."/>
            <person name="Daniel R."/>
            <person name="Duerre P."/>
        </authorList>
    </citation>
    <scope>NUCLEOTIDE SEQUENCE [LARGE SCALE GENOMIC DNA]</scope>
    <source>
        <strain evidence="7 8">DSM-3847</strain>
    </source>
</reference>
<dbReference type="OrthoDB" id="9789927at2"/>
<dbReference type="PATRIC" id="fig|36847.3.peg.2480"/>
<dbReference type="InterPro" id="IPR043428">
    <property type="entry name" value="LivM-like"/>
</dbReference>
<feature type="transmembrane region" description="Helical" evidence="6">
    <location>
        <begin position="203"/>
        <end position="223"/>
    </location>
</feature>
<dbReference type="EMBL" id="LRVM01000007">
    <property type="protein sequence ID" value="KXL52419.1"/>
    <property type="molecule type" value="Genomic_DNA"/>
</dbReference>
<dbReference type="STRING" id="36847.CLNEO_21150"/>
<evidence type="ECO:0000256" key="2">
    <source>
        <dbReference type="ARBA" id="ARBA00022475"/>
    </source>
</evidence>
<dbReference type="RefSeq" id="WP_066088606.1">
    <property type="nucleotide sequence ID" value="NZ_LRVM01000007.1"/>
</dbReference>
<dbReference type="AlphaFoldDB" id="A0A136WDK8"/>
<dbReference type="GO" id="GO:0015658">
    <property type="term" value="F:branched-chain amino acid transmembrane transporter activity"/>
    <property type="evidence" value="ECO:0007669"/>
    <property type="project" value="InterPro"/>
</dbReference>
<dbReference type="Proteomes" id="UP000070539">
    <property type="component" value="Unassembled WGS sequence"/>
</dbReference>
<proteinExistence type="predicted"/>
<feature type="transmembrane region" description="Helical" evidence="6">
    <location>
        <begin position="243"/>
        <end position="269"/>
    </location>
</feature>
<evidence type="ECO:0000313" key="8">
    <source>
        <dbReference type="Proteomes" id="UP000070539"/>
    </source>
</evidence>
<protein>
    <submittedName>
        <fullName evidence="7">High-affinity branched-chain amino acid transport system permease protein LivH</fullName>
    </submittedName>
</protein>
<dbReference type="InterPro" id="IPR001851">
    <property type="entry name" value="ABC_transp_permease"/>
</dbReference>
<evidence type="ECO:0000256" key="4">
    <source>
        <dbReference type="ARBA" id="ARBA00022989"/>
    </source>
</evidence>
<comment type="subcellular location">
    <subcellularLocation>
        <location evidence="1">Cell membrane</location>
        <topology evidence="1">Multi-pass membrane protein</topology>
    </subcellularLocation>
</comment>
<feature type="transmembrane region" description="Helical" evidence="6">
    <location>
        <begin position="38"/>
        <end position="56"/>
    </location>
</feature>
<keyword evidence="8" id="KW-1185">Reference proteome</keyword>
<dbReference type="CDD" id="cd06581">
    <property type="entry name" value="TM_PBP1_LivM_like"/>
    <property type="match status" value="1"/>
</dbReference>
<keyword evidence="4 6" id="KW-1133">Transmembrane helix</keyword>
<name>A0A136WDK8_9FIRM</name>
<feature type="transmembrane region" description="Helical" evidence="6">
    <location>
        <begin position="7"/>
        <end position="26"/>
    </location>
</feature>